<dbReference type="EC" id="3.4.11.1" evidence="8"/>
<keyword evidence="4 8" id="KW-0031">Aminopeptidase</keyword>
<evidence type="ECO:0000259" key="9">
    <source>
        <dbReference type="PROSITE" id="PS00631"/>
    </source>
</evidence>
<evidence type="ECO:0000256" key="1">
    <source>
        <dbReference type="ARBA" id="ARBA00000135"/>
    </source>
</evidence>
<dbReference type="AlphaFoldDB" id="A0A6L6XWU2"/>
<sequence>MPSRMSSADPVSSTPSLTLPSQVVPPEFALSTSVPAAVLGVDVVALPVLPGPDDGSPLLGPGAAEIADLTGIDLLGVLESTRATGATGEVTTIPVPLGTPDQPDLASVLLVGVGAQRPADFRRAGAAVGRACRGRSTLATSVPALGPDDALEPFVAGLTLGSFGFHWRSTAPEHPPVTRVVLAEVPTEHGAALARAVAIGGAAWHARMLSTVPANLKTPSWLAAQAETLAAEHGLTCTVWDEERLAAEGFGGIVAVGQASAHPPRLVRLDYTPRRANRRTPTVALVGKGITFDTGGLSIKPGEAMVNMKRDMTGGAVVLATMAALAAVDCPVRVVGLVAAAENAISGNALRPGDVVRHHGGRTTEVTNTDAEGRLVLADALDYAVAETDPKAVVDVATLTGAMKVALGQQVGGLFANDDALAGALADAGEQAGEPLWRFPLADVYEGKLTSSIADADNAPGGPGAIVAALFLQHFVGGRPWAHLDIASVGDAPEDSHEWTAGPTGFGARALLTWLGSEDPLAGIGS</sequence>
<dbReference type="InterPro" id="IPR011356">
    <property type="entry name" value="Leucine_aapep/pepB"/>
</dbReference>
<feature type="domain" description="Cytosol aminopeptidase" evidence="9">
    <location>
        <begin position="368"/>
        <end position="375"/>
    </location>
</feature>
<feature type="active site" evidence="8">
    <location>
        <position position="300"/>
    </location>
</feature>
<dbReference type="Gene3D" id="3.40.220.10">
    <property type="entry name" value="Leucine Aminopeptidase, subunit E, domain 1"/>
    <property type="match status" value="1"/>
</dbReference>
<dbReference type="PANTHER" id="PTHR11963:SF23">
    <property type="entry name" value="CYTOSOL AMINOPEPTIDASE"/>
    <property type="match status" value="1"/>
</dbReference>
<dbReference type="InterPro" id="IPR043472">
    <property type="entry name" value="Macro_dom-like"/>
</dbReference>
<comment type="catalytic activity">
    <reaction evidence="2 8">
        <text>Release of an N-terminal amino acid, preferentially leucine, but not glutamic or aspartic acids.</text>
        <dbReference type="EC" id="3.4.11.10"/>
    </reaction>
</comment>
<comment type="similarity">
    <text evidence="3 8">Belongs to the peptidase M17 family.</text>
</comment>
<keyword evidence="11" id="KW-1185">Reference proteome</keyword>
<dbReference type="GO" id="GO:0030145">
    <property type="term" value="F:manganese ion binding"/>
    <property type="evidence" value="ECO:0007669"/>
    <property type="project" value="UniProtKB-UniRule"/>
</dbReference>
<evidence type="ECO:0000313" key="11">
    <source>
        <dbReference type="Proteomes" id="UP000473525"/>
    </source>
</evidence>
<dbReference type="EC" id="3.4.11.10" evidence="8"/>
<evidence type="ECO:0000313" key="10">
    <source>
        <dbReference type="EMBL" id="MVQ50916.1"/>
    </source>
</evidence>
<gene>
    <name evidence="8" type="primary">pepA</name>
    <name evidence="10" type="ORF">GON03_17150</name>
</gene>
<dbReference type="PANTHER" id="PTHR11963">
    <property type="entry name" value="LEUCINE AMINOPEPTIDASE-RELATED"/>
    <property type="match status" value="1"/>
</dbReference>
<accession>A0A6L6XWU2</accession>
<dbReference type="Gene3D" id="3.40.630.10">
    <property type="entry name" value="Zn peptidases"/>
    <property type="match status" value="1"/>
</dbReference>
<dbReference type="PROSITE" id="PS00631">
    <property type="entry name" value="CYTOSOL_AP"/>
    <property type="match status" value="1"/>
</dbReference>
<organism evidence="10 11">
    <name type="scientific">Nocardioides agri</name>
    <dbReference type="NCBI Taxonomy" id="2682843"/>
    <lineage>
        <taxon>Bacteria</taxon>
        <taxon>Bacillati</taxon>
        <taxon>Actinomycetota</taxon>
        <taxon>Actinomycetes</taxon>
        <taxon>Propionibacteriales</taxon>
        <taxon>Nocardioidaceae</taxon>
        <taxon>Nocardioides</taxon>
    </lineage>
</organism>
<dbReference type="EMBL" id="WSEK01000004">
    <property type="protein sequence ID" value="MVQ50916.1"/>
    <property type="molecule type" value="Genomic_DNA"/>
</dbReference>
<comment type="function">
    <text evidence="7 8">Presumably involved in the processing and regular turnover of intracellular proteins. Catalyzes the removal of unsubstituted N-terminal amino acids from various peptides.</text>
</comment>
<evidence type="ECO:0000256" key="8">
    <source>
        <dbReference type="HAMAP-Rule" id="MF_00181"/>
    </source>
</evidence>
<dbReference type="Pfam" id="PF00883">
    <property type="entry name" value="Peptidase_M17"/>
    <property type="match status" value="1"/>
</dbReference>
<feature type="active site" evidence="8">
    <location>
        <position position="374"/>
    </location>
</feature>
<dbReference type="GO" id="GO:0005737">
    <property type="term" value="C:cytoplasm"/>
    <property type="evidence" value="ECO:0007669"/>
    <property type="project" value="UniProtKB-SubCell"/>
</dbReference>
<dbReference type="InterPro" id="IPR008283">
    <property type="entry name" value="Peptidase_M17_N"/>
</dbReference>
<evidence type="ECO:0000256" key="5">
    <source>
        <dbReference type="ARBA" id="ARBA00022670"/>
    </source>
</evidence>
<reference evidence="10 11" key="1">
    <citation type="submission" date="2019-12" db="EMBL/GenBank/DDBJ databases">
        <authorList>
            <person name="Huq M.A."/>
        </authorList>
    </citation>
    <scope>NUCLEOTIDE SEQUENCE [LARGE SCALE GENOMIC DNA]</scope>
    <source>
        <strain evidence="10 11">MAH-18</strain>
    </source>
</reference>
<dbReference type="Proteomes" id="UP000473525">
    <property type="component" value="Unassembled WGS sequence"/>
</dbReference>
<evidence type="ECO:0000256" key="4">
    <source>
        <dbReference type="ARBA" id="ARBA00022438"/>
    </source>
</evidence>
<evidence type="ECO:0000256" key="6">
    <source>
        <dbReference type="ARBA" id="ARBA00022801"/>
    </source>
</evidence>
<dbReference type="InterPro" id="IPR000819">
    <property type="entry name" value="Peptidase_M17_C"/>
</dbReference>
<feature type="binding site" evidence="8">
    <location>
        <position position="372"/>
    </location>
    <ligand>
        <name>Mn(2+)</name>
        <dbReference type="ChEBI" id="CHEBI:29035"/>
        <label>2</label>
    </ligand>
</feature>
<dbReference type="GO" id="GO:0070006">
    <property type="term" value="F:metalloaminopeptidase activity"/>
    <property type="evidence" value="ECO:0007669"/>
    <property type="project" value="InterPro"/>
</dbReference>
<feature type="binding site" evidence="8">
    <location>
        <position position="311"/>
    </location>
    <ligand>
        <name>Mn(2+)</name>
        <dbReference type="ChEBI" id="CHEBI:29035"/>
        <label>2</label>
    </ligand>
</feature>
<dbReference type="Pfam" id="PF02789">
    <property type="entry name" value="Peptidase_M17_N"/>
    <property type="match status" value="1"/>
</dbReference>
<comment type="catalytic activity">
    <reaction evidence="1 8">
        <text>Release of an N-terminal amino acid, Xaa-|-Yaa-, in which Xaa is preferably Leu, but may be other amino acids including Pro although not Arg or Lys, and Yaa may be Pro. Amino acid amides and methyl esters are also readily hydrolyzed, but rates on arylamides are exceedingly low.</text>
        <dbReference type="EC" id="3.4.11.1"/>
    </reaction>
</comment>
<evidence type="ECO:0000256" key="7">
    <source>
        <dbReference type="ARBA" id="ARBA00049972"/>
    </source>
</evidence>
<dbReference type="HAMAP" id="MF_00181">
    <property type="entry name" value="Cytosol_peptidase_M17"/>
    <property type="match status" value="1"/>
</dbReference>
<proteinExistence type="inferred from homology"/>
<keyword evidence="8" id="KW-0479">Metal-binding</keyword>
<evidence type="ECO:0000256" key="2">
    <source>
        <dbReference type="ARBA" id="ARBA00000967"/>
    </source>
</evidence>
<dbReference type="GO" id="GO:0006508">
    <property type="term" value="P:proteolysis"/>
    <property type="evidence" value="ECO:0007669"/>
    <property type="project" value="UniProtKB-KW"/>
</dbReference>
<dbReference type="InterPro" id="IPR023042">
    <property type="entry name" value="Peptidase_M17_leu_NH2_pept"/>
</dbReference>
<dbReference type="CDD" id="cd00433">
    <property type="entry name" value="Peptidase_M17"/>
    <property type="match status" value="1"/>
</dbReference>
<feature type="binding site" evidence="8">
    <location>
        <position position="288"/>
    </location>
    <ligand>
        <name>Mn(2+)</name>
        <dbReference type="ChEBI" id="CHEBI:29035"/>
        <label>2</label>
    </ligand>
</feature>
<dbReference type="PRINTS" id="PR00481">
    <property type="entry name" value="LAMNOPPTDASE"/>
</dbReference>
<feature type="binding site" evidence="8">
    <location>
        <position position="372"/>
    </location>
    <ligand>
        <name>Mn(2+)</name>
        <dbReference type="ChEBI" id="CHEBI:29035"/>
        <label>1</label>
    </ligand>
</feature>
<keyword evidence="6 8" id="KW-0378">Hydrolase</keyword>
<comment type="caution">
    <text evidence="10">The sequence shown here is derived from an EMBL/GenBank/DDBJ whole genome shotgun (WGS) entry which is preliminary data.</text>
</comment>
<keyword evidence="8" id="KW-0963">Cytoplasm</keyword>
<evidence type="ECO:0000256" key="3">
    <source>
        <dbReference type="ARBA" id="ARBA00009528"/>
    </source>
</evidence>
<keyword evidence="8" id="KW-0464">Manganese</keyword>
<feature type="binding site" evidence="8">
    <location>
        <position position="293"/>
    </location>
    <ligand>
        <name>Mn(2+)</name>
        <dbReference type="ChEBI" id="CHEBI:29035"/>
        <label>2</label>
    </ligand>
</feature>
<dbReference type="SUPFAM" id="SSF53187">
    <property type="entry name" value="Zn-dependent exopeptidases"/>
    <property type="match status" value="1"/>
</dbReference>
<comment type="subcellular location">
    <subcellularLocation>
        <location evidence="8">Cytoplasm</location>
    </subcellularLocation>
</comment>
<name>A0A6L6XWU2_9ACTN</name>
<protein>
    <recommendedName>
        <fullName evidence="8">Probable cytosol aminopeptidase</fullName>
        <ecNumber evidence="8">3.4.11.1</ecNumber>
    </recommendedName>
    <alternativeName>
        <fullName evidence="8">Leucine aminopeptidase</fullName>
        <shortName evidence="8">LAP</shortName>
        <ecNumber evidence="8">3.4.11.10</ecNumber>
    </alternativeName>
    <alternativeName>
        <fullName evidence="8">Leucyl aminopeptidase</fullName>
    </alternativeName>
</protein>
<keyword evidence="5 8" id="KW-0645">Protease</keyword>
<feature type="binding site" evidence="8">
    <location>
        <position position="293"/>
    </location>
    <ligand>
        <name>Mn(2+)</name>
        <dbReference type="ChEBI" id="CHEBI:29035"/>
        <label>1</label>
    </ligand>
</feature>
<feature type="binding site" evidence="8">
    <location>
        <position position="370"/>
    </location>
    <ligand>
        <name>Mn(2+)</name>
        <dbReference type="ChEBI" id="CHEBI:29035"/>
        <label>1</label>
    </ligand>
</feature>
<dbReference type="SUPFAM" id="SSF52949">
    <property type="entry name" value="Macro domain-like"/>
    <property type="match status" value="1"/>
</dbReference>
<comment type="cofactor">
    <cofactor evidence="8">
        <name>Mn(2+)</name>
        <dbReference type="ChEBI" id="CHEBI:29035"/>
    </cofactor>
    <text evidence="8">Binds 2 manganese ions per subunit.</text>
</comment>